<gene>
    <name evidence="6" type="ORF">F0L68_05705</name>
</gene>
<dbReference type="AlphaFoldDB" id="A0A5B2XL53"/>
<name>A0A5B2XL53_9PSEU</name>
<comment type="caution">
    <text evidence="6">The sequence shown here is derived from an EMBL/GenBank/DDBJ whole genome shotgun (WGS) entry which is preliminary data.</text>
</comment>
<organism evidence="6 7">
    <name type="scientific">Solihabitans fulvus</name>
    <dbReference type="NCBI Taxonomy" id="1892852"/>
    <lineage>
        <taxon>Bacteria</taxon>
        <taxon>Bacillati</taxon>
        <taxon>Actinomycetota</taxon>
        <taxon>Actinomycetes</taxon>
        <taxon>Pseudonocardiales</taxon>
        <taxon>Pseudonocardiaceae</taxon>
        <taxon>Solihabitans</taxon>
    </lineage>
</organism>
<keyword evidence="3 5" id="KW-1133">Transmembrane helix</keyword>
<dbReference type="GO" id="GO:0016829">
    <property type="term" value="F:lyase activity"/>
    <property type="evidence" value="ECO:0007669"/>
    <property type="project" value="InterPro"/>
</dbReference>
<sequence>MYAAFMLASGVFWTLTYLLVIRRGLADRSYGMPVVALCANLSWEFLFAVVRPANGVQEVVNLVWLALDLVIAFTVLRFGPREFAGVPKAVFYGGFLFTLVTAYLGVLFVSDELNAGQGTYAAFGQNLLMSGLFLAMLLSRRSLRGQSPAIAAAKLLGTACASAAFYFYGTGYAGSRLLPLLYLSILAVDLGYLAAVLAVRRNERRTQAG</sequence>
<dbReference type="RefSeq" id="WP_149848402.1">
    <property type="nucleotide sequence ID" value="NZ_VUOB01000010.1"/>
</dbReference>
<keyword evidence="7" id="KW-1185">Reference proteome</keyword>
<feature type="transmembrane region" description="Helical" evidence="5">
    <location>
        <begin position="34"/>
        <end position="53"/>
    </location>
</feature>
<dbReference type="PANTHER" id="PTHR42038:SF2">
    <property type="entry name" value="TERPENE CYCLASE AUSL"/>
    <property type="match status" value="1"/>
</dbReference>
<proteinExistence type="predicted"/>
<dbReference type="PANTHER" id="PTHR42038">
    <property type="match status" value="1"/>
</dbReference>
<evidence type="ECO:0000256" key="2">
    <source>
        <dbReference type="ARBA" id="ARBA00022692"/>
    </source>
</evidence>
<dbReference type="EMBL" id="VUOB01000010">
    <property type="protein sequence ID" value="KAA2264598.1"/>
    <property type="molecule type" value="Genomic_DNA"/>
</dbReference>
<evidence type="ECO:0000256" key="3">
    <source>
        <dbReference type="ARBA" id="ARBA00022989"/>
    </source>
</evidence>
<accession>A0A5B2XL53</accession>
<keyword evidence="2 5" id="KW-0812">Transmembrane</keyword>
<comment type="subcellular location">
    <subcellularLocation>
        <location evidence="1">Membrane</location>
        <topology evidence="1">Multi-pass membrane protein</topology>
    </subcellularLocation>
</comment>
<feature type="transmembrane region" description="Helical" evidence="5">
    <location>
        <begin position="6"/>
        <end position="22"/>
    </location>
</feature>
<evidence type="ECO:0000313" key="7">
    <source>
        <dbReference type="Proteomes" id="UP000323454"/>
    </source>
</evidence>
<feature type="transmembrane region" description="Helical" evidence="5">
    <location>
        <begin position="90"/>
        <end position="108"/>
    </location>
</feature>
<evidence type="ECO:0000256" key="1">
    <source>
        <dbReference type="ARBA" id="ARBA00004141"/>
    </source>
</evidence>
<evidence type="ECO:0000256" key="4">
    <source>
        <dbReference type="ARBA" id="ARBA00023136"/>
    </source>
</evidence>
<keyword evidence="4 5" id="KW-0472">Membrane</keyword>
<feature type="transmembrane region" description="Helical" evidence="5">
    <location>
        <begin position="180"/>
        <end position="199"/>
    </location>
</feature>
<feature type="transmembrane region" description="Helical" evidence="5">
    <location>
        <begin position="59"/>
        <end position="78"/>
    </location>
</feature>
<dbReference type="OrthoDB" id="7825963at2"/>
<reference evidence="6 7" key="2">
    <citation type="submission" date="2019-09" db="EMBL/GenBank/DDBJ databases">
        <authorList>
            <person name="Jin C."/>
        </authorList>
    </citation>
    <scope>NUCLEOTIDE SEQUENCE [LARGE SCALE GENOMIC DNA]</scope>
    <source>
        <strain evidence="6 7">AN110305</strain>
    </source>
</reference>
<evidence type="ECO:0000313" key="6">
    <source>
        <dbReference type="EMBL" id="KAA2264598.1"/>
    </source>
</evidence>
<feature type="transmembrane region" description="Helical" evidence="5">
    <location>
        <begin position="150"/>
        <end position="168"/>
    </location>
</feature>
<protein>
    <submittedName>
        <fullName evidence="6">Uncharacterized protein</fullName>
    </submittedName>
</protein>
<feature type="transmembrane region" description="Helical" evidence="5">
    <location>
        <begin position="120"/>
        <end position="138"/>
    </location>
</feature>
<dbReference type="Proteomes" id="UP000323454">
    <property type="component" value="Unassembled WGS sequence"/>
</dbReference>
<evidence type="ECO:0000256" key="5">
    <source>
        <dbReference type="SAM" id="Phobius"/>
    </source>
</evidence>
<reference evidence="6 7" key="1">
    <citation type="submission" date="2019-09" db="EMBL/GenBank/DDBJ databases">
        <title>Goodfellowia gen. nov., a new genus of the Pseudonocardineae related to Actinoalloteichus, containing Goodfellowia coeruleoviolacea gen. nov., comb. nov. gen. nov., comb. nov.</title>
        <authorList>
            <person name="Labeda D."/>
        </authorList>
    </citation>
    <scope>NUCLEOTIDE SEQUENCE [LARGE SCALE GENOMIC DNA]</scope>
    <source>
        <strain evidence="6 7">AN110305</strain>
    </source>
</reference>
<dbReference type="GO" id="GO:0016020">
    <property type="term" value="C:membrane"/>
    <property type="evidence" value="ECO:0007669"/>
    <property type="project" value="UniProtKB-SubCell"/>
</dbReference>
<dbReference type="Pfam" id="PF25129">
    <property type="entry name" value="Pyr4-TMTC"/>
    <property type="match status" value="1"/>
</dbReference>
<dbReference type="InterPro" id="IPR039020">
    <property type="entry name" value="PaxB-like"/>
</dbReference>